<evidence type="ECO:0000313" key="10">
    <source>
        <dbReference type="Proteomes" id="UP000694569"/>
    </source>
</evidence>
<keyword evidence="6" id="KW-0812">Transmembrane</keyword>
<feature type="domain" description="B box-type" evidence="8">
    <location>
        <begin position="54"/>
        <end position="97"/>
    </location>
</feature>
<dbReference type="Pfam" id="PF15227">
    <property type="entry name" value="zf-C3HC4_4"/>
    <property type="match status" value="1"/>
</dbReference>
<keyword evidence="3" id="KW-0862">Zinc</keyword>
<dbReference type="PROSITE" id="PS50089">
    <property type="entry name" value="ZF_RING_2"/>
    <property type="match status" value="1"/>
</dbReference>
<sequence length="256" mass="29345">MASADSRDELTCSICLNIYTDPVSLTCGHKFCRLCIGDVLDTQGARRHSCPECRNDVPCTYCDLPKVLEYYCCEDTTCICVSCSLTGEHRGHQVETLNEASEKKKEKLRNILEKLTSEREEAEKSVLSLKELERQVQGKAAGVTEQITALIRDIREQLEALEKQVLSEISRQEEQVSLRVSDLIQNLEIWMEKLFFVFFNIYLIVKMCYVPLSSVLVSSTVARQSKKKSEHLSWTASRNLIRTLWVIFRIKDCSYV</sequence>
<dbReference type="SUPFAM" id="SSF57850">
    <property type="entry name" value="RING/U-box"/>
    <property type="match status" value="1"/>
</dbReference>
<proteinExistence type="predicted"/>
<dbReference type="Gene3D" id="3.30.40.10">
    <property type="entry name" value="Zinc/RING finger domain, C3HC4 (zinc finger)"/>
    <property type="match status" value="1"/>
</dbReference>
<dbReference type="InterPro" id="IPR003649">
    <property type="entry name" value="Bbox_C"/>
</dbReference>
<dbReference type="Pfam" id="PF00643">
    <property type="entry name" value="zf-B_box"/>
    <property type="match status" value="1"/>
</dbReference>
<dbReference type="GO" id="GO:0008270">
    <property type="term" value="F:zinc ion binding"/>
    <property type="evidence" value="ECO:0007669"/>
    <property type="project" value="UniProtKB-KW"/>
</dbReference>
<evidence type="ECO:0000256" key="2">
    <source>
        <dbReference type="ARBA" id="ARBA00022771"/>
    </source>
</evidence>
<keyword evidence="6" id="KW-1133">Transmembrane helix</keyword>
<reference evidence="9" key="2">
    <citation type="submission" date="2025-09" db="UniProtKB">
        <authorList>
            <consortium name="Ensembl"/>
        </authorList>
    </citation>
    <scope>IDENTIFICATION</scope>
</reference>
<dbReference type="PANTHER" id="PTHR25465">
    <property type="entry name" value="B-BOX DOMAIN CONTAINING"/>
    <property type="match status" value="1"/>
</dbReference>
<dbReference type="PANTHER" id="PTHR25465:SF41">
    <property type="entry name" value="E3 UBIQUITIN-PROTEIN LIGASE RNF135"/>
    <property type="match status" value="1"/>
</dbReference>
<dbReference type="AlphaFoldDB" id="A0A8C5MV77"/>
<dbReference type="SMART" id="SM00336">
    <property type="entry name" value="BBOX"/>
    <property type="match status" value="1"/>
</dbReference>
<evidence type="ECO:0000256" key="6">
    <source>
        <dbReference type="SAM" id="Phobius"/>
    </source>
</evidence>
<dbReference type="SMART" id="SM00184">
    <property type="entry name" value="RING"/>
    <property type="match status" value="1"/>
</dbReference>
<dbReference type="SUPFAM" id="SSF57845">
    <property type="entry name" value="B-box zinc-binding domain"/>
    <property type="match status" value="1"/>
</dbReference>
<keyword evidence="6" id="KW-0472">Membrane</keyword>
<dbReference type="InterPro" id="IPR051051">
    <property type="entry name" value="E3_ubiq-ligase_TRIM/RNF"/>
</dbReference>
<accession>A0A8C5MV77</accession>
<dbReference type="SMART" id="SM00502">
    <property type="entry name" value="BBC"/>
    <property type="match status" value="1"/>
</dbReference>
<evidence type="ECO:0000256" key="1">
    <source>
        <dbReference type="ARBA" id="ARBA00022723"/>
    </source>
</evidence>
<dbReference type="PROSITE" id="PS00518">
    <property type="entry name" value="ZF_RING_1"/>
    <property type="match status" value="1"/>
</dbReference>
<keyword evidence="2 4" id="KW-0863">Zinc-finger</keyword>
<dbReference type="GeneTree" id="ENSGT01030000234583"/>
<evidence type="ECO:0000259" key="8">
    <source>
        <dbReference type="PROSITE" id="PS50119"/>
    </source>
</evidence>
<dbReference type="Ensembl" id="ENSLLET00000019791.1">
    <property type="protein sequence ID" value="ENSLLEP00000019042.1"/>
    <property type="gene ID" value="ENSLLEG00000012070.1"/>
</dbReference>
<dbReference type="CDD" id="cd19769">
    <property type="entry name" value="Bbox2_TRIM16-like"/>
    <property type="match status" value="1"/>
</dbReference>
<feature type="transmembrane region" description="Helical" evidence="6">
    <location>
        <begin position="194"/>
        <end position="217"/>
    </location>
</feature>
<keyword evidence="5" id="KW-0175">Coiled coil</keyword>
<organism evidence="9 10">
    <name type="scientific">Leptobrachium leishanense</name>
    <name type="common">Leishan spiny toad</name>
    <dbReference type="NCBI Taxonomy" id="445787"/>
    <lineage>
        <taxon>Eukaryota</taxon>
        <taxon>Metazoa</taxon>
        <taxon>Chordata</taxon>
        <taxon>Craniata</taxon>
        <taxon>Vertebrata</taxon>
        <taxon>Euteleostomi</taxon>
        <taxon>Amphibia</taxon>
        <taxon>Batrachia</taxon>
        <taxon>Anura</taxon>
        <taxon>Pelobatoidea</taxon>
        <taxon>Megophryidae</taxon>
        <taxon>Leptobrachium</taxon>
    </lineage>
</organism>
<evidence type="ECO:0000256" key="4">
    <source>
        <dbReference type="PROSITE-ProRule" id="PRU00024"/>
    </source>
</evidence>
<name>A0A8C5MV77_9ANUR</name>
<evidence type="ECO:0000256" key="5">
    <source>
        <dbReference type="SAM" id="Coils"/>
    </source>
</evidence>
<keyword evidence="10" id="KW-1185">Reference proteome</keyword>
<dbReference type="Proteomes" id="UP000694569">
    <property type="component" value="Unplaced"/>
</dbReference>
<dbReference type="PROSITE" id="PS50119">
    <property type="entry name" value="ZF_BBOX"/>
    <property type="match status" value="1"/>
</dbReference>
<dbReference type="OrthoDB" id="9049620at2759"/>
<dbReference type="InterPro" id="IPR000315">
    <property type="entry name" value="Znf_B-box"/>
</dbReference>
<dbReference type="InterPro" id="IPR013083">
    <property type="entry name" value="Znf_RING/FYVE/PHD"/>
</dbReference>
<feature type="domain" description="RING-type" evidence="7">
    <location>
        <begin position="12"/>
        <end position="54"/>
    </location>
</feature>
<dbReference type="InterPro" id="IPR001841">
    <property type="entry name" value="Znf_RING"/>
</dbReference>
<protein>
    <submittedName>
        <fullName evidence="9">Uncharacterized protein</fullName>
    </submittedName>
</protein>
<feature type="coiled-coil region" evidence="5">
    <location>
        <begin position="94"/>
        <end position="175"/>
    </location>
</feature>
<evidence type="ECO:0000256" key="3">
    <source>
        <dbReference type="ARBA" id="ARBA00022833"/>
    </source>
</evidence>
<dbReference type="Gene3D" id="3.30.160.60">
    <property type="entry name" value="Classic Zinc Finger"/>
    <property type="match status" value="1"/>
</dbReference>
<reference evidence="9" key="1">
    <citation type="submission" date="2025-08" db="UniProtKB">
        <authorList>
            <consortium name="Ensembl"/>
        </authorList>
    </citation>
    <scope>IDENTIFICATION</scope>
</reference>
<keyword evidence="1" id="KW-0479">Metal-binding</keyword>
<dbReference type="InterPro" id="IPR017907">
    <property type="entry name" value="Znf_RING_CS"/>
</dbReference>
<evidence type="ECO:0000259" key="7">
    <source>
        <dbReference type="PROSITE" id="PS50089"/>
    </source>
</evidence>
<evidence type="ECO:0000313" key="9">
    <source>
        <dbReference type="Ensembl" id="ENSLLEP00000019042.1"/>
    </source>
</evidence>